<gene>
    <name evidence="7" type="primary">ybeY</name>
    <name evidence="8" type="ORF">AZI85_12580</name>
</gene>
<evidence type="ECO:0000256" key="7">
    <source>
        <dbReference type="HAMAP-Rule" id="MF_00009"/>
    </source>
</evidence>
<dbReference type="GO" id="GO:0004521">
    <property type="term" value="F:RNA endonuclease activity"/>
    <property type="evidence" value="ECO:0007669"/>
    <property type="project" value="UniProtKB-UniRule"/>
</dbReference>
<keyword evidence="7" id="KW-0698">rRNA processing</keyword>
<keyword evidence="5 7" id="KW-0378">Hydrolase</keyword>
<dbReference type="PANTHER" id="PTHR46986:SF1">
    <property type="entry name" value="ENDORIBONUCLEASE YBEY, CHLOROPLASTIC"/>
    <property type="match status" value="1"/>
</dbReference>
<dbReference type="GO" id="GO:0005737">
    <property type="term" value="C:cytoplasm"/>
    <property type="evidence" value="ECO:0007669"/>
    <property type="project" value="UniProtKB-SubCell"/>
</dbReference>
<comment type="subcellular location">
    <subcellularLocation>
        <location evidence="7">Cytoplasm</location>
    </subcellularLocation>
</comment>
<accession>A0A150WB98</accession>
<dbReference type="OrthoDB" id="9807740at2"/>
<comment type="similarity">
    <text evidence="1 7">Belongs to the endoribonuclease YbeY family.</text>
</comment>
<dbReference type="InterPro" id="IPR020549">
    <property type="entry name" value="YbeY_CS"/>
</dbReference>
<name>A0A150WB98_BDEBC</name>
<feature type="binding site" evidence="7">
    <location>
        <position position="116"/>
    </location>
    <ligand>
        <name>Zn(2+)</name>
        <dbReference type="ChEBI" id="CHEBI:29105"/>
        <note>catalytic</note>
    </ligand>
</feature>
<keyword evidence="3 7" id="KW-0479">Metal-binding</keyword>
<evidence type="ECO:0000313" key="8">
    <source>
        <dbReference type="EMBL" id="KYG60304.1"/>
    </source>
</evidence>
<keyword evidence="7" id="KW-0963">Cytoplasm</keyword>
<proteinExistence type="inferred from homology"/>
<evidence type="ECO:0000256" key="6">
    <source>
        <dbReference type="ARBA" id="ARBA00022833"/>
    </source>
</evidence>
<protein>
    <recommendedName>
        <fullName evidence="7">Endoribonuclease YbeY</fullName>
        <ecNumber evidence="7">3.1.-.-</ecNumber>
    </recommendedName>
</protein>
<keyword evidence="7" id="KW-0690">Ribosome biogenesis</keyword>
<keyword evidence="6 7" id="KW-0862">Zinc</keyword>
<dbReference type="Gene3D" id="3.40.390.30">
    <property type="entry name" value="Metalloproteases ('zincins'), catalytic domain"/>
    <property type="match status" value="1"/>
</dbReference>
<evidence type="ECO:0000256" key="3">
    <source>
        <dbReference type="ARBA" id="ARBA00022723"/>
    </source>
</evidence>
<sequence>MQLLIVNESKHAVPRKFITEWMDEVVSELKKRRILKAAHAKKELTLVFLDKKPAQKINFEFRGKDYATDVLSFDSMDPISFGELVMCPEVLKRQAKEHKLSFQHELGYMLLHGVLHLLGYDHETNEKDAKEMFDLQDAVFEKLLKKLSA</sequence>
<dbReference type="Pfam" id="PF02130">
    <property type="entry name" value="YbeY"/>
    <property type="match status" value="1"/>
</dbReference>
<dbReference type="Proteomes" id="UP000075391">
    <property type="component" value="Unassembled WGS sequence"/>
</dbReference>
<dbReference type="GO" id="GO:0006364">
    <property type="term" value="P:rRNA processing"/>
    <property type="evidence" value="ECO:0007669"/>
    <property type="project" value="UniProtKB-UniRule"/>
</dbReference>
<comment type="caution">
    <text evidence="8">The sequence shown here is derived from an EMBL/GenBank/DDBJ whole genome shotgun (WGS) entry which is preliminary data.</text>
</comment>
<feature type="binding site" evidence="7">
    <location>
        <position position="122"/>
    </location>
    <ligand>
        <name>Zn(2+)</name>
        <dbReference type="ChEBI" id="CHEBI:29105"/>
        <note>catalytic</note>
    </ligand>
</feature>
<dbReference type="PANTHER" id="PTHR46986">
    <property type="entry name" value="ENDORIBONUCLEASE YBEY, CHLOROPLASTIC"/>
    <property type="match status" value="1"/>
</dbReference>
<dbReference type="GO" id="GO:0008270">
    <property type="term" value="F:zinc ion binding"/>
    <property type="evidence" value="ECO:0007669"/>
    <property type="project" value="UniProtKB-UniRule"/>
</dbReference>
<feature type="binding site" evidence="7">
    <location>
        <position position="112"/>
    </location>
    <ligand>
        <name>Zn(2+)</name>
        <dbReference type="ChEBI" id="CHEBI:29105"/>
        <note>catalytic</note>
    </ligand>
</feature>
<dbReference type="SUPFAM" id="SSF55486">
    <property type="entry name" value="Metalloproteases ('zincins'), catalytic domain"/>
    <property type="match status" value="1"/>
</dbReference>
<keyword evidence="2 7" id="KW-0540">Nuclease</keyword>
<evidence type="ECO:0000256" key="5">
    <source>
        <dbReference type="ARBA" id="ARBA00022801"/>
    </source>
</evidence>
<dbReference type="InterPro" id="IPR023091">
    <property type="entry name" value="MetalPrtase_cat_dom_sf_prd"/>
</dbReference>
<dbReference type="EC" id="3.1.-.-" evidence="7"/>
<dbReference type="HAMAP" id="MF_00009">
    <property type="entry name" value="Endoribonucl_YbeY"/>
    <property type="match status" value="1"/>
</dbReference>
<dbReference type="EMBL" id="LUKF01000020">
    <property type="protein sequence ID" value="KYG60304.1"/>
    <property type="molecule type" value="Genomic_DNA"/>
</dbReference>
<evidence type="ECO:0000256" key="2">
    <source>
        <dbReference type="ARBA" id="ARBA00022722"/>
    </source>
</evidence>
<dbReference type="PROSITE" id="PS01306">
    <property type="entry name" value="UPF0054"/>
    <property type="match status" value="1"/>
</dbReference>
<evidence type="ECO:0000313" key="9">
    <source>
        <dbReference type="Proteomes" id="UP000075391"/>
    </source>
</evidence>
<evidence type="ECO:0000256" key="4">
    <source>
        <dbReference type="ARBA" id="ARBA00022759"/>
    </source>
</evidence>
<dbReference type="NCBIfam" id="TIGR00043">
    <property type="entry name" value="rRNA maturation RNase YbeY"/>
    <property type="match status" value="1"/>
</dbReference>
<comment type="cofactor">
    <cofactor evidence="7">
        <name>Zn(2+)</name>
        <dbReference type="ChEBI" id="CHEBI:29105"/>
    </cofactor>
    <text evidence="7">Binds 1 zinc ion.</text>
</comment>
<dbReference type="InterPro" id="IPR002036">
    <property type="entry name" value="YbeY"/>
</dbReference>
<dbReference type="AlphaFoldDB" id="A0A150WB98"/>
<organism evidence="8 9">
    <name type="scientific">Bdellovibrio bacteriovorus</name>
    <dbReference type="NCBI Taxonomy" id="959"/>
    <lineage>
        <taxon>Bacteria</taxon>
        <taxon>Pseudomonadati</taxon>
        <taxon>Bdellovibrionota</taxon>
        <taxon>Bdellovibrionia</taxon>
        <taxon>Bdellovibrionales</taxon>
        <taxon>Pseudobdellovibrionaceae</taxon>
        <taxon>Bdellovibrio</taxon>
    </lineage>
</organism>
<dbReference type="RefSeq" id="WP_063245082.1">
    <property type="nucleotide sequence ID" value="NZ_LUKF01000020.1"/>
</dbReference>
<dbReference type="GO" id="GO:0004222">
    <property type="term" value="F:metalloendopeptidase activity"/>
    <property type="evidence" value="ECO:0007669"/>
    <property type="project" value="InterPro"/>
</dbReference>
<comment type="function">
    <text evidence="7">Single strand-specific metallo-endoribonuclease involved in late-stage 70S ribosome quality control and in maturation of the 3' terminus of the 16S rRNA.</text>
</comment>
<evidence type="ECO:0000256" key="1">
    <source>
        <dbReference type="ARBA" id="ARBA00010875"/>
    </source>
</evidence>
<reference evidence="8 9" key="1">
    <citation type="submission" date="2016-03" db="EMBL/GenBank/DDBJ databases">
        <authorList>
            <person name="Ploux O."/>
        </authorList>
    </citation>
    <scope>NUCLEOTIDE SEQUENCE [LARGE SCALE GENOMIC DNA]</scope>
    <source>
        <strain evidence="8 9">BER2</strain>
    </source>
</reference>
<keyword evidence="4 7" id="KW-0255">Endonuclease</keyword>